<reference evidence="1" key="1">
    <citation type="submission" date="2020-04" db="EMBL/GenBank/DDBJ databases">
        <authorList>
            <person name="Chiriac C."/>
            <person name="Salcher M."/>
            <person name="Ghai R."/>
            <person name="Kavagutti S V."/>
        </authorList>
    </citation>
    <scope>NUCLEOTIDE SEQUENCE</scope>
</reference>
<dbReference type="Pfam" id="PF10926">
    <property type="entry name" value="DUF2800"/>
    <property type="match status" value="1"/>
</dbReference>
<dbReference type="Gene3D" id="3.90.320.10">
    <property type="match status" value="1"/>
</dbReference>
<sequence length="389" mass="42931">MAHSPISPSSAHRWLHCQAAPLAEAGLPPSTSRYAAEGNVAHRVAADALETGAQVSSYFGRTFEQDGFEFEVDQEMVTAVLVYIDTLHTYGLNQALWRAVETQVPFGEAINQPGQVGTVDCLMLVGHELQVHDLKFGKGIEVDAHENPQLALYALGALHEFGDLLDVTQVRMVIHQPRLDHVSEWVISAEDLLQQFGHQARQAAANAMAYLALGEAPRDAYRPDGDVCRWCRAKAQCPALRGLVTETLAADVTADDFAPAPASIDLLARIYGRLSLVRDWCDAVEGEVRDRLLRGQVVDGWKAVAGRPGARTWSNPDLVEEVMRDSMRLTRDEMYTSKLASPTQVEKVLADQPKRWARLQPLIARNDTKPVIVPVTDKREAITLFEVTP</sequence>
<protein>
    <submittedName>
        <fullName evidence="1">Uncharacterized protein</fullName>
    </submittedName>
</protein>
<name>A0A6J5P1D2_9CAUD</name>
<dbReference type="InterPro" id="IPR021229">
    <property type="entry name" value="DUF2800"/>
</dbReference>
<gene>
    <name evidence="1" type="ORF">UFOVP821_15</name>
</gene>
<accession>A0A6J5P1D2</accession>
<proteinExistence type="predicted"/>
<dbReference type="InterPro" id="IPR011604">
    <property type="entry name" value="PDDEXK-like_dom_sf"/>
</dbReference>
<dbReference type="EMBL" id="LR796768">
    <property type="protein sequence ID" value="CAB4165087.1"/>
    <property type="molecule type" value="Genomic_DNA"/>
</dbReference>
<evidence type="ECO:0000313" key="1">
    <source>
        <dbReference type="EMBL" id="CAB4165087.1"/>
    </source>
</evidence>
<organism evidence="1">
    <name type="scientific">uncultured Caudovirales phage</name>
    <dbReference type="NCBI Taxonomy" id="2100421"/>
    <lineage>
        <taxon>Viruses</taxon>
        <taxon>Duplodnaviria</taxon>
        <taxon>Heunggongvirae</taxon>
        <taxon>Uroviricota</taxon>
        <taxon>Caudoviricetes</taxon>
        <taxon>Peduoviridae</taxon>
        <taxon>Maltschvirus</taxon>
        <taxon>Maltschvirus maltsch</taxon>
    </lineage>
</organism>